<dbReference type="Pfam" id="PF03372">
    <property type="entry name" value="Exo_endo_phos"/>
    <property type="match status" value="1"/>
</dbReference>
<dbReference type="InterPro" id="IPR000477">
    <property type="entry name" value="RT_dom"/>
</dbReference>
<dbReference type="SUPFAM" id="SSF56219">
    <property type="entry name" value="DNase I-like"/>
    <property type="match status" value="1"/>
</dbReference>
<name>A0A8C0LND0_CANLU</name>
<dbReference type="Proteomes" id="UP000694391">
    <property type="component" value="Unplaced"/>
</dbReference>
<sequence>MMTLNSYLSIVTLNVNGLNDPIKRRRVSDWIKKQDPSICCLQETHFRQKDTYSLKIKGWRTIYHSNGPQKKAGVAILISDKLKFTPKTVVRDEEGHYIILQGSIQQEDLTILNIYAPNVGAAKYINQLLTKVKKYLDNNTLILGDFNLALSILDRSSKQNISKETRALNDTLDQMDFTDIYRTLHPNSTEYTFFSSAHGTFSRIDHILGHKSGLNRYQKIGIVPCIFSDHNALKLELNHNKKFGRTSNTWRLRTILLKDKRVNQEIKEELKRFMETNENEDTTVQNLWDAAKAVLRGKYIAIQASIQKLERTQIQKLTLHIKELEKKQQIDPTPKRRRELIKIRAELNEIETRRTVEQINRTRSWFFERINKIDKPLASLIKKKREKTQINKIMNEKGEITTNTKEIQTILKTYYEQLYANRLGNLEEMDAFLESHKLPKLEQEEIENLNRPITREEIEAVIKNLPRHKSPGPDGFPGEFYQTFKEEIIPILLKLFGKIQRDGVLPNSFYEASITLIPKPDKDPAKKENYRPISLMNMDAKILNKILANRIQQYIKKIIHHDQVGFIPGTQGWFNTRKTINVIHHISKRKTKNHMILSLDAEKAFDKIQHPFLIKTLQSVGIEGTFLDILKAIYEKPTANIILNGEALGAFPLRSGTRQGCPLSPLLFNIVLEVLASAIRQQKDIKGIQIGKEEVKLSLFADDMILYIENPKVSTPRLLELIQQFGSVAGYKINAQKSVAFLYTNNETEEREIKESIPFTIAPKSIRYLGINLTKDVKDLYPQNYRTLLKEIEEDTKRWKNIPCSWIGRINIVKMSMLPRAIYTFNAIPIKIPWTFFRELEQIILRFVWNQKRPRIARGILKRKPYLGASQCQISGCTTKLWSSRQCGTGTKTDT</sequence>
<dbReference type="GeneTree" id="ENSGT01150000286964"/>
<dbReference type="PANTHER" id="PTHR19446">
    <property type="entry name" value="REVERSE TRANSCRIPTASES"/>
    <property type="match status" value="1"/>
</dbReference>
<proteinExistence type="predicted"/>
<dbReference type="EC" id="2.7.7.49" evidence="1"/>
<dbReference type="CDD" id="cd01650">
    <property type="entry name" value="RT_nLTR_like"/>
    <property type="match status" value="1"/>
</dbReference>
<dbReference type="Ensembl" id="ENSCAFT00020037839.1">
    <property type="protein sequence ID" value="ENSCAFP00020032786.1"/>
    <property type="gene ID" value="ENSCAFG00020025485.1"/>
</dbReference>
<reference evidence="3" key="2">
    <citation type="submission" date="2025-09" db="UniProtKB">
        <authorList>
            <consortium name="Ensembl"/>
        </authorList>
    </citation>
    <scope>IDENTIFICATION</scope>
</reference>
<dbReference type="Gene3D" id="3.60.10.10">
    <property type="entry name" value="Endonuclease/exonuclease/phosphatase"/>
    <property type="match status" value="1"/>
</dbReference>
<dbReference type="InterPro" id="IPR043502">
    <property type="entry name" value="DNA/RNA_pol_sf"/>
</dbReference>
<organism evidence="3 4">
    <name type="scientific">Canis lupus dingo</name>
    <name type="common">dingo</name>
    <dbReference type="NCBI Taxonomy" id="286419"/>
    <lineage>
        <taxon>Eukaryota</taxon>
        <taxon>Metazoa</taxon>
        <taxon>Chordata</taxon>
        <taxon>Craniata</taxon>
        <taxon>Vertebrata</taxon>
        <taxon>Euteleostomi</taxon>
        <taxon>Mammalia</taxon>
        <taxon>Eutheria</taxon>
        <taxon>Laurasiatheria</taxon>
        <taxon>Carnivora</taxon>
        <taxon>Caniformia</taxon>
        <taxon>Canidae</taxon>
        <taxon>Canis</taxon>
    </lineage>
</organism>
<feature type="domain" description="Reverse transcriptase" evidence="2">
    <location>
        <begin position="498"/>
        <end position="773"/>
    </location>
</feature>
<dbReference type="InterPro" id="IPR005135">
    <property type="entry name" value="Endo/exonuclease/phosphatase"/>
</dbReference>
<dbReference type="SUPFAM" id="SSF56672">
    <property type="entry name" value="DNA/RNA polymerases"/>
    <property type="match status" value="1"/>
</dbReference>
<evidence type="ECO:0000256" key="1">
    <source>
        <dbReference type="ARBA" id="ARBA00012493"/>
    </source>
</evidence>
<dbReference type="GO" id="GO:0003964">
    <property type="term" value="F:RNA-directed DNA polymerase activity"/>
    <property type="evidence" value="ECO:0007669"/>
    <property type="project" value="UniProtKB-EC"/>
</dbReference>
<dbReference type="PROSITE" id="PS50878">
    <property type="entry name" value="RT_POL"/>
    <property type="match status" value="1"/>
</dbReference>
<evidence type="ECO:0000313" key="4">
    <source>
        <dbReference type="Proteomes" id="UP000694391"/>
    </source>
</evidence>
<protein>
    <recommendedName>
        <fullName evidence="1">RNA-directed DNA polymerase</fullName>
        <ecNumber evidence="1">2.7.7.49</ecNumber>
    </recommendedName>
</protein>
<reference evidence="3" key="1">
    <citation type="submission" date="2025-08" db="UniProtKB">
        <authorList>
            <consortium name="Ensembl"/>
        </authorList>
    </citation>
    <scope>IDENTIFICATION</scope>
</reference>
<accession>A0A8C0LND0</accession>
<evidence type="ECO:0000313" key="3">
    <source>
        <dbReference type="Ensembl" id="ENSCAFP00020032786.1"/>
    </source>
</evidence>
<dbReference type="AlphaFoldDB" id="A0A8C0LND0"/>
<keyword evidence="4" id="KW-1185">Reference proteome</keyword>
<dbReference type="Pfam" id="PF00078">
    <property type="entry name" value="RVT_1"/>
    <property type="match status" value="1"/>
</dbReference>
<evidence type="ECO:0000259" key="2">
    <source>
        <dbReference type="PROSITE" id="PS50878"/>
    </source>
</evidence>
<dbReference type="CDD" id="cd09076">
    <property type="entry name" value="L1-EN"/>
    <property type="match status" value="1"/>
</dbReference>
<dbReference type="InterPro" id="IPR036691">
    <property type="entry name" value="Endo/exonu/phosph_ase_sf"/>
</dbReference>